<dbReference type="EMBL" id="JAIWYP010000002">
    <property type="protein sequence ID" value="KAH3861184.1"/>
    <property type="molecule type" value="Genomic_DNA"/>
</dbReference>
<dbReference type="AlphaFoldDB" id="A0A9D4LNQ6"/>
<organism evidence="2 3">
    <name type="scientific">Dreissena polymorpha</name>
    <name type="common">Zebra mussel</name>
    <name type="synonym">Mytilus polymorpha</name>
    <dbReference type="NCBI Taxonomy" id="45954"/>
    <lineage>
        <taxon>Eukaryota</taxon>
        <taxon>Metazoa</taxon>
        <taxon>Spiralia</taxon>
        <taxon>Lophotrochozoa</taxon>
        <taxon>Mollusca</taxon>
        <taxon>Bivalvia</taxon>
        <taxon>Autobranchia</taxon>
        <taxon>Heteroconchia</taxon>
        <taxon>Euheterodonta</taxon>
        <taxon>Imparidentia</taxon>
        <taxon>Neoheterodontei</taxon>
        <taxon>Myida</taxon>
        <taxon>Dreissenoidea</taxon>
        <taxon>Dreissenidae</taxon>
        <taxon>Dreissena</taxon>
    </lineage>
</organism>
<comment type="caution">
    <text evidence="2">The sequence shown here is derived from an EMBL/GenBank/DDBJ whole genome shotgun (WGS) entry which is preliminary data.</text>
</comment>
<gene>
    <name evidence="2" type="ORF">DPMN_024113</name>
</gene>
<feature type="signal peptide" evidence="1">
    <location>
        <begin position="1"/>
        <end position="19"/>
    </location>
</feature>
<reference evidence="2" key="2">
    <citation type="submission" date="2020-11" db="EMBL/GenBank/DDBJ databases">
        <authorList>
            <person name="McCartney M.A."/>
            <person name="Auch B."/>
            <person name="Kono T."/>
            <person name="Mallez S."/>
            <person name="Becker A."/>
            <person name="Gohl D.M."/>
            <person name="Silverstein K.A.T."/>
            <person name="Koren S."/>
            <person name="Bechman K.B."/>
            <person name="Herman A."/>
            <person name="Abrahante J.E."/>
            <person name="Garbe J."/>
        </authorList>
    </citation>
    <scope>NUCLEOTIDE SEQUENCE</scope>
    <source>
        <strain evidence="2">Duluth1</strain>
        <tissue evidence="2">Whole animal</tissue>
    </source>
</reference>
<dbReference type="Proteomes" id="UP000828390">
    <property type="component" value="Unassembled WGS sequence"/>
</dbReference>
<feature type="chain" id="PRO_5038723543" evidence="1">
    <location>
        <begin position="20"/>
        <end position="111"/>
    </location>
</feature>
<evidence type="ECO:0000313" key="3">
    <source>
        <dbReference type="Proteomes" id="UP000828390"/>
    </source>
</evidence>
<proteinExistence type="predicted"/>
<evidence type="ECO:0000313" key="2">
    <source>
        <dbReference type="EMBL" id="KAH3861184.1"/>
    </source>
</evidence>
<reference evidence="2" key="1">
    <citation type="journal article" date="2019" name="bioRxiv">
        <title>The Genome of the Zebra Mussel, Dreissena polymorpha: A Resource for Invasive Species Research.</title>
        <authorList>
            <person name="McCartney M.A."/>
            <person name="Auch B."/>
            <person name="Kono T."/>
            <person name="Mallez S."/>
            <person name="Zhang Y."/>
            <person name="Obille A."/>
            <person name="Becker A."/>
            <person name="Abrahante J.E."/>
            <person name="Garbe J."/>
            <person name="Badalamenti J.P."/>
            <person name="Herman A."/>
            <person name="Mangelson H."/>
            <person name="Liachko I."/>
            <person name="Sullivan S."/>
            <person name="Sone E.D."/>
            <person name="Koren S."/>
            <person name="Silverstein K.A.T."/>
            <person name="Beckman K.B."/>
            <person name="Gohl D.M."/>
        </authorList>
    </citation>
    <scope>NUCLEOTIDE SEQUENCE</scope>
    <source>
        <strain evidence="2">Duluth1</strain>
        <tissue evidence="2">Whole animal</tissue>
    </source>
</reference>
<keyword evidence="1" id="KW-0732">Signal</keyword>
<accession>A0A9D4LNQ6</accession>
<keyword evidence="3" id="KW-1185">Reference proteome</keyword>
<evidence type="ECO:0000256" key="1">
    <source>
        <dbReference type="SAM" id="SignalP"/>
    </source>
</evidence>
<protein>
    <submittedName>
        <fullName evidence="2">Uncharacterized protein</fullName>
    </submittedName>
</protein>
<sequence length="111" mass="12114">MKVLLFGSLAVLLVWSSMAMSIDESIDEEVADALDARDLTPANVKEDCELKCQNANEKEIVNCLALCVIGDAMEMAGSTPAPNGSPQKRKIKINWREVGRVVIAIIKELIN</sequence>
<name>A0A9D4LNQ6_DREPO</name>